<dbReference type="EMBL" id="CP006585">
    <property type="protein sequence ID" value="AGW14234.1"/>
    <property type="molecule type" value="Genomic_DNA"/>
</dbReference>
<gene>
    <name evidence="2" type="ORF">DGI_2495</name>
</gene>
<evidence type="ECO:0000259" key="1">
    <source>
        <dbReference type="Pfam" id="PF07238"/>
    </source>
</evidence>
<keyword evidence="3" id="KW-1185">Reference proteome</keyword>
<accession>T2GDI5</accession>
<evidence type="ECO:0000313" key="3">
    <source>
        <dbReference type="Proteomes" id="UP000016587"/>
    </source>
</evidence>
<dbReference type="PATRIC" id="fig|1121448.10.peg.2448"/>
<dbReference type="AlphaFoldDB" id="T2GDI5"/>
<reference evidence="3" key="2">
    <citation type="submission" date="2013-07" db="EMBL/GenBank/DDBJ databases">
        <authorList>
            <person name="Morais-Silva F.O."/>
            <person name="Rezende A.M."/>
            <person name="Pimentel C."/>
            <person name="Resende D.M."/>
            <person name="Santos C.I."/>
            <person name="Clemente C."/>
            <person name="de Oliveira L.M."/>
            <person name="da Silva S.M."/>
            <person name="Costa D.A."/>
            <person name="Varela-Raposo A."/>
            <person name="Horacio E.C.A."/>
            <person name="Matos M."/>
            <person name="Flores O."/>
            <person name="Ruiz J.C."/>
            <person name="Rodrigues-Pousada C."/>
        </authorList>
    </citation>
    <scope>NUCLEOTIDE SEQUENCE [LARGE SCALE GENOMIC DNA]</scope>
    <source>
        <strain evidence="3">ATCC 19364 / DSM 1382 / NCIMB 9332 / VKM B-1759</strain>
    </source>
</reference>
<feature type="domain" description="PilZ" evidence="1">
    <location>
        <begin position="6"/>
        <end position="107"/>
    </location>
</feature>
<evidence type="ECO:0000313" key="2">
    <source>
        <dbReference type="EMBL" id="AGW14234.1"/>
    </source>
</evidence>
<dbReference type="STRING" id="1121448.DGI_2495"/>
<dbReference type="Pfam" id="PF07238">
    <property type="entry name" value="PilZ"/>
    <property type="match status" value="1"/>
</dbReference>
<dbReference type="InterPro" id="IPR009875">
    <property type="entry name" value="PilZ_domain"/>
</dbReference>
<reference evidence="2 3" key="1">
    <citation type="journal article" date="2013" name="J. Bacteriol.">
        <title>Roles of HynAB and Ech, the only two hydrogenases found in the model sulfate reducer Desulfovibrio gigas.</title>
        <authorList>
            <person name="Morais-Silva F.O."/>
            <person name="Santos C.I."/>
            <person name="Rodrigues R."/>
            <person name="Pereira I.A."/>
            <person name="Rodrigues-Pousada C."/>
        </authorList>
    </citation>
    <scope>NUCLEOTIDE SEQUENCE [LARGE SCALE GENOMIC DNA]</scope>
    <source>
        <strain evidence="3">ATCC 19364 / DSM 1382 / NCIMB 9332 / VKM B-1759</strain>
    </source>
</reference>
<dbReference type="Gene3D" id="2.40.10.220">
    <property type="entry name" value="predicted glycosyltransferase like domains"/>
    <property type="match status" value="1"/>
</dbReference>
<dbReference type="OrthoDB" id="370480at2"/>
<dbReference type="Proteomes" id="UP000016587">
    <property type="component" value="Chromosome"/>
</dbReference>
<dbReference type="GO" id="GO:0035438">
    <property type="term" value="F:cyclic-di-GMP binding"/>
    <property type="evidence" value="ECO:0007669"/>
    <property type="project" value="InterPro"/>
</dbReference>
<proteinExistence type="predicted"/>
<sequence>MTDATRRRTRVQTGHAGFLICRSQRMAMRTRNLSLKGLLCEVASPPLPAFAPDQPCVVEFPLGADLRAEVEGVITRMEPDRNALTLVAVDFTGMDPDSYAHLRNLVRFSAPDADAIDQEELQTPFST</sequence>
<dbReference type="RefSeq" id="WP_021761233.1">
    <property type="nucleotide sequence ID" value="NC_022444.1"/>
</dbReference>
<dbReference type="HOGENOM" id="CLU_146776_2_0_7"/>
<dbReference type="KEGG" id="dgg:DGI_2495"/>
<protein>
    <submittedName>
        <fullName evidence="2">Putative type IV pilus assembly PilZ</fullName>
    </submittedName>
</protein>
<dbReference type="eggNOG" id="ENOG5033ECA">
    <property type="taxonomic scope" value="Bacteria"/>
</dbReference>
<dbReference type="SUPFAM" id="SSF141371">
    <property type="entry name" value="PilZ domain-like"/>
    <property type="match status" value="1"/>
</dbReference>
<name>T2GDI5_MEGG1</name>
<organism evidence="2 3">
    <name type="scientific">Megalodesulfovibrio gigas (strain ATCC 19364 / DSM 1382 / NCIMB 9332 / VKM B-1759)</name>
    <name type="common">Desulfovibrio gigas</name>
    <dbReference type="NCBI Taxonomy" id="1121448"/>
    <lineage>
        <taxon>Bacteria</taxon>
        <taxon>Pseudomonadati</taxon>
        <taxon>Thermodesulfobacteriota</taxon>
        <taxon>Desulfovibrionia</taxon>
        <taxon>Desulfovibrionales</taxon>
        <taxon>Desulfovibrionaceae</taxon>
        <taxon>Megalodesulfovibrio</taxon>
    </lineage>
</organism>